<keyword evidence="9" id="KW-1185">Reference proteome</keyword>
<evidence type="ECO:0000313" key="9">
    <source>
        <dbReference type="Proteomes" id="UP001287286"/>
    </source>
</evidence>
<feature type="region of interest" description="Disordered" evidence="6">
    <location>
        <begin position="299"/>
        <end position="327"/>
    </location>
</feature>
<comment type="function">
    <text evidence="4">May be involved in protection from oxidative damage.</text>
</comment>
<feature type="region of interest" description="Disordered" evidence="6">
    <location>
        <begin position="464"/>
        <end position="497"/>
    </location>
</feature>
<dbReference type="PROSITE" id="PS51886">
    <property type="entry name" value="TLDC"/>
    <property type="match status" value="1"/>
</dbReference>
<gene>
    <name evidence="8" type="ORF">Purlil1_11149</name>
</gene>
<comment type="subcellular location">
    <subcellularLocation>
        <location evidence="1">Mitochondrion</location>
    </subcellularLocation>
</comment>
<name>A0ABR0BLA1_PURLI</name>
<feature type="domain" description="TLDc" evidence="7">
    <location>
        <begin position="365"/>
        <end position="573"/>
    </location>
</feature>
<dbReference type="PANTHER" id="PTHR23354">
    <property type="entry name" value="NUCLEOLAR PROTEIN 7/ESTROGEN RECEPTOR COACTIVATOR-RELATED"/>
    <property type="match status" value="1"/>
</dbReference>
<dbReference type="EMBL" id="JAWRVI010000063">
    <property type="protein sequence ID" value="KAK4082607.1"/>
    <property type="molecule type" value="Genomic_DNA"/>
</dbReference>
<protein>
    <recommendedName>
        <fullName evidence="5">Oxidation resistance protein 1</fullName>
    </recommendedName>
</protein>
<feature type="region of interest" description="Disordered" evidence="6">
    <location>
        <begin position="208"/>
        <end position="256"/>
    </location>
</feature>
<evidence type="ECO:0000313" key="8">
    <source>
        <dbReference type="EMBL" id="KAK4082607.1"/>
    </source>
</evidence>
<comment type="caution">
    <text evidence="8">The sequence shown here is derived from an EMBL/GenBank/DDBJ whole genome shotgun (WGS) entry which is preliminary data.</text>
</comment>
<dbReference type="Pfam" id="PF07534">
    <property type="entry name" value="TLD"/>
    <property type="match status" value="2"/>
</dbReference>
<dbReference type="InterPro" id="IPR006571">
    <property type="entry name" value="TLDc_dom"/>
</dbReference>
<organism evidence="8 9">
    <name type="scientific">Purpureocillium lilacinum</name>
    <name type="common">Paecilomyces lilacinus</name>
    <dbReference type="NCBI Taxonomy" id="33203"/>
    <lineage>
        <taxon>Eukaryota</taxon>
        <taxon>Fungi</taxon>
        <taxon>Dikarya</taxon>
        <taxon>Ascomycota</taxon>
        <taxon>Pezizomycotina</taxon>
        <taxon>Sordariomycetes</taxon>
        <taxon>Hypocreomycetidae</taxon>
        <taxon>Hypocreales</taxon>
        <taxon>Ophiocordycipitaceae</taxon>
        <taxon>Purpureocillium</taxon>
    </lineage>
</organism>
<evidence type="ECO:0000256" key="4">
    <source>
        <dbReference type="ARBA" id="ARBA00037112"/>
    </source>
</evidence>
<keyword evidence="3" id="KW-0496">Mitochondrion</keyword>
<comment type="similarity">
    <text evidence="2">Belongs to the OXR1 family.</text>
</comment>
<evidence type="ECO:0000256" key="3">
    <source>
        <dbReference type="ARBA" id="ARBA00023128"/>
    </source>
</evidence>
<evidence type="ECO:0000259" key="7">
    <source>
        <dbReference type="PROSITE" id="PS51886"/>
    </source>
</evidence>
<dbReference type="SMART" id="SM00584">
    <property type="entry name" value="TLDc"/>
    <property type="match status" value="1"/>
</dbReference>
<sequence length="574" mass="61426">MPRNGGVGGAPRGMRLARRHRAPSQHLQAHGIVPRLSFAVFIVHSPPSIKAVLDAEPLKVKRLLGPRDQRTVSASPKAAQGRSATVLRPVRRAWGPTGGSNGRHGKVATMLGLAAGQRSTNRAIRPPRWNDVNPAARATSPRCARARQVALNRAAAPETCTSTLRLIASPINSHSKLFCEFVHTAHGAETLSTRISCLGLPIRLPEPAVTPPTLPMSDSPSPPAPPPPPPSSSNKAADEALPVSEPASAARTPATHSSATFPIAEHDSVASSPAPSSPTSSSYLGSMWTGLIRRFSSEDGQFGSQLDGSLRHSHHGYAEHDHHHHKDGVNGVFQPAVRRASPFRPPPLEPLVLHGYRDSTPTSARLLTNAVAEEIRAMVPERLRIVEDWHLVYSLEQDGASLATLYQKCRQYERRRVGFVLVVKDQEGGVFGGYLSEYPHPAPSYFGNGECFLWRASTLASLPPPPSADTTNLTRHTTLAPPPRPDSAAGSGASTPSESIRFKAFPYSGLNDCYMNCETGFLSVGSGGGHYGLWLDDSLDVGHSARCETFGNEPLSDAGEKFGVLGVELWVLGA</sequence>
<evidence type="ECO:0000256" key="2">
    <source>
        <dbReference type="ARBA" id="ARBA00009540"/>
    </source>
</evidence>
<reference evidence="8 9" key="1">
    <citation type="journal article" date="2024" name="Microbiol. Resour. Announc.">
        <title>Genome annotations for the ascomycete fungi Trichoderma harzianum, Trichoderma aggressivum, and Purpureocillium lilacinum.</title>
        <authorList>
            <person name="Beijen E.P.W."/>
            <person name="Ohm R.A."/>
        </authorList>
    </citation>
    <scope>NUCLEOTIDE SEQUENCE [LARGE SCALE GENOMIC DNA]</scope>
    <source>
        <strain evidence="8 9">CBS 150709</strain>
    </source>
</reference>
<dbReference type="Proteomes" id="UP001287286">
    <property type="component" value="Unassembled WGS sequence"/>
</dbReference>
<evidence type="ECO:0000256" key="6">
    <source>
        <dbReference type="SAM" id="MobiDB-lite"/>
    </source>
</evidence>
<evidence type="ECO:0000256" key="1">
    <source>
        <dbReference type="ARBA" id="ARBA00004173"/>
    </source>
</evidence>
<evidence type="ECO:0000256" key="5">
    <source>
        <dbReference type="ARBA" id="ARBA00040604"/>
    </source>
</evidence>
<proteinExistence type="inferred from homology"/>
<dbReference type="PANTHER" id="PTHR23354:SF62">
    <property type="entry name" value="MUSTARD, ISOFORM V"/>
    <property type="match status" value="1"/>
</dbReference>
<feature type="compositionally biased region" description="Pro residues" evidence="6">
    <location>
        <begin position="208"/>
        <end position="231"/>
    </location>
</feature>
<accession>A0ABR0BLA1</accession>